<accession>A0ABS5EAC6</accession>
<dbReference type="RefSeq" id="WP_211683456.1">
    <property type="nucleotide sequence ID" value="NZ_JAGRQH010000037.1"/>
</dbReference>
<dbReference type="PROSITE" id="PS50112">
    <property type="entry name" value="PAS"/>
    <property type="match status" value="1"/>
</dbReference>
<evidence type="ECO:0000313" key="3">
    <source>
        <dbReference type="Proteomes" id="UP000677812"/>
    </source>
</evidence>
<comment type="caution">
    <text evidence="2">The sequence shown here is derived from an EMBL/GenBank/DDBJ whole genome shotgun (WGS) entry which is preliminary data.</text>
</comment>
<dbReference type="InterPro" id="IPR000014">
    <property type="entry name" value="PAS"/>
</dbReference>
<dbReference type="Proteomes" id="UP000677812">
    <property type="component" value="Unassembled WGS sequence"/>
</dbReference>
<evidence type="ECO:0000313" key="2">
    <source>
        <dbReference type="EMBL" id="MBR0560761.1"/>
    </source>
</evidence>
<dbReference type="Gene3D" id="3.30.450.20">
    <property type="entry name" value="PAS domain"/>
    <property type="match status" value="1"/>
</dbReference>
<dbReference type="InterPro" id="IPR035965">
    <property type="entry name" value="PAS-like_dom_sf"/>
</dbReference>
<organism evidence="2 3">
    <name type="scientific">Neokomagataea anthophila</name>
    <dbReference type="NCBI Taxonomy" id="2826925"/>
    <lineage>
        <taxon>Bacteria</taxon>
        <taxon>Pseudomonadati</taxon>
        <taxon>Pseudomonadota</taxon>
        <taxon>Alphaproteobacteria</taxon>
        <taxon>Acetobacterales</taxon>
        <taxon>Acetobacteraceae</taxon>
        <taxon>Neokomagataea</taxon>
    </lineage>
</organism>
<dbReference type="InterPro" id="IPR013767">
    <property type="entry name" value="PAS_fold"/>
</dbReference>
<dbReference type="SUPFAM" id="SSF55785">
    <property type="entry name" value="PYP-like sensor domain (PAS domain)"/>
    <property type="match status" value="1"/>
</dbReference>
<proteinExistence type="predicted"/>
<sequence length="51" mass="5630">MDKETLLNHLVTAVLVIDKDLKPCYANAAAEQLLGVGSHRLVEQALAEHYQ</sequence>
<feature type="domain" description="PAS" evidence="1">
    <location>
        <begin position="1"/>
        <end position="51"/>
    </location>
</feature>
<dbReference type="EMBL" id="JAGRQH010000037">
    <property type="protein sequence ID" value="MBR0560761.1"/>
    <property type="molecule type" value="Genomic_DNA"/>
</dbReference>
<feature type="non-terminal residue" evidence="2">
    <location>
        <position position="51"/>
    </location>
</feature>
<evidence type="ECO:0000259" key="1">
    <source>
        <dbReference type="PROSITE" id="PS50112"/>
    </source>
</evidence>
<keyword evidence="3" id="KW-1185">Reference proteome</keyword>
<gene>
    <name evidence="2" type="ORF">KB213_12000</name>
</gene>
<name>A0ABS5EAC6_9PROT</name>
<protein>
    <submittedName>
        <fullName evidence="2">PAS domain-containing protein</fullName>
    </submittedName>
</protein>
<dbReference type="Pfam" id="PF00989">
    <property type="entry name" value="PAS"/>
    <property type="match status" value="1"/>
</dbReference>
<dbReference type="CDD" id="cd00130">
    <property type="entry name" value="PAS"/>
    <property type="match status" value="1"/>
</dbReference>
<reference evidence="2 3" key="1">
    <citation type="submission" date="2021-04" db="EMBL/GenBank/DDBJ databases">
        <title>The complete genome sequence of Neokomagataea sp. TBRC 2177.</title>
        <authorList>
            <person name="Charoenyingcharoen P."/>
            <person name="Yukphan P."/>
        </authorList>
    </citation>
    <scope>NUCLEOTIDE SEQUENCE [LARGE SCALE GENOMIC DNA]</scope>
    <source>
        <strain evidence="2 3">TBRC 2177</strain>
    </source>
</reference>